<dbReference type="Proteomes" id="UP000789920">
    <property type="component" value="Unassembled WGS sequence"/>
</dbReference>
<sequence length="142" mass="16803">EGHKGAINALEKANIRIQDLKQRNRELTTQLKSTRYENTILKKIIEKHNRSHVEIQSNLIDQNEYLYKQYHLFEDTISMLIHETQHSYRPNIDYAANQEGVREEISTMVQNLNLFIANTTVRRNNNILLVEPNLSRHNAFYL</sequence>
<feature type="non-terminal residue" evidence="1">
    <location>
        <position position="1"/>
    </location>
</feature>
<keyword evidence="2" id="KW-1185">Reference proteome</keyword>
<organism evidence="1 2">
    <name type="scientific">Racocetra persica</name>
    <dbReference type="NCBI Taxonomy" id="160502"/>
    <lineage>
        <taxon>Eukaryota</taxon>
        <taxon>Fungi</taxon>
        <taxon>Fungi incertae sedis</taxon>
        <taxon>Mucoromycota</taxon>
        <taxon>Glomeromycotina</taxon>
        <taxon>Glomeromycetes</taxon>
        <taxon>Diversisporales</taxon>
        <taxon>Gigasporaceae</taxon>
        <taxon>Racocetra</taxon>
    </lineage>
</organism>
<protein>
    <submittedName>
        <fullName evidence="1">20169_t:CDS:1</fullName>
    </submittedName>
</protein>
<proteinExistence type="predicted"/>
<accession>A0ACA9S251</accession>
<dbReference type="EMBL" id="CAJVQC010086414">
    <property type="protein sequence ID" value="CAG8822562.1"/>
    <property type="molecule type" value="Genomic_DNA"/>
</dbReference>
<evidence type="ECO:0000313" key="2">
    <source>
        <dbReference type="Proteomes" id="UP000789920"/>
    </source>
</evidence>
<name>A0ACA9S251_9GLOM</name>
<reference evidence="1" key="1">
    <citation type="submission" date="2021-06" db="EMBL/GenBank/DDBJ databases">
        <authorList>
            <person name="Kallberg Y."/>
            <person name="Tangrot J."/>
            <person name="Rosling A."/>
        </authorList>
    </citation>
    <scope>NUCLEOTIDE SEQUENCE</scope>
    <source>
        <strain evidence="1">MA461A</strain>
    </source>
</reference>
<gene>
    <name evidence="1" type="ORF">RPERSI_LOCUS25833</name>
</gene>
<evidence type="ECO:0000313" key="1">
    <source>
        <dbReference type="EMBL" id="CAG8822562.1"/>
    </source>
</evidence>
<comment type="caution">
    <text evidence="1">The sequence shown here is derived from an EMBL/GenBank/DDBJ whole genome shotgun (WGS) entry which is preliminary data.</text>
</comment>
<feature type="non-terminal residue" evidence="1">
    <location>
        <position position="142"/>
    </location>
</feature>